<sequence length="217" mass="24492">MAIVRHLSTISMKTVKVHIPSRNVLKTKCDQNVCKTNKADFKNYVEKHNMHEFLTELMEVCFTTRAQNPRLCVLKYLSNMNETIGSDNSFELNDNEKSSESSSTKSSDDLSDVIFISSSSSSSSTSTSSTESSDPDHKMSKNTKKKSQVQNKRKKLNNGVNVFKTRLRSSVSCIGFSSFEKSNQEIHANAIARHKSFSRKKVSYEAYFSSSDDDRIN</sequence>
<reference evidence="2 3" key="1">
    <citation type="submission" date="2015-04" db="EMBL/GenBank/DDBJ databases">
        <authorList>
            <person name="Syromyatnikov M.Y."/>
            <person name="Popov V.N."/>
        </authorList>
    </citation>
    <scope>NUCLEOTIDE SEQUENCE [LARGE SCALE GENOMIC DNA]</scope>
</reference>
<name>A0A1J1IYI7_9DIPT</name>
<dbReference type="EMBL" id="CVRI01000064">
    <property type="protein sequence ID" value="CRL05347.1"/>
    <property type="molecule type" value="Genomic_DNA"/>
</dbReference>
<dbReference type="Proteomes" id="UP000183832">
    <property type="component" value="Unassembled WGS sequence"/>
</dbReference>
<feature type="region of interest" description="Disordered" evidence="1">
    <location>
        <begin position="87"/>
        <end position="160"/>
    </location>
</feature>
<gene>
    <name evidence="2" type="ORF">CLUMA_CG018024</name>
</gene>
<feature type="compositionally biased region" description="Low complexity" evidence="1">
    <location>
        <begin position="117"/>
        <end position="132"/>
    </location>
</feature>
<organism evidence="2 3">
    <name type="scientific">Clunio marinus</name>
    <dbReference type="NCBI Taxonomy" id="568069"/>
    <lineage>
        <taxon>Eukaryota</taxon>
        <taxon>Metazoa</taxon>
        <taxon>Ecdysozoa</taxon>
        <taxon>Arthropoda</taxon>
        <taxon>Hexapoda</taxon>
        <taxon>Insecta</taxon>
        <taxon>Pterygota</taxon>
        <taxon>Neoptera</taxon>
        <taxon>Endopterygota</taxon>
        <taxon>Diptera</taxon>
        <taxon>Nematocera</taxon>
        <taxon>Chironomoidea</taxon>
        <taxon>Chironomidae</taxon>
        <taxon>Clunio</taxon>
    </lineage>
</organism>
<feature type="compositionally biased region" description="Basic residues" evidence="1">
    <location>
        <begin position="140"/>
        <end position="156"/>
    </location>
</feature>
<protein>
    <submittedName>
        <fullName evidence="2">CLUMA_CG018024, isoform A</fullName>
    </submittedName>
</protein>
<evidence type="ECO:0000313" key="3">
    <source>
        <dbReference type="Proteomes" id="UP000183832"/>
    </source>
</evidence>
<proteinExistence type="predicted"/>
<keyword evidence="3" id="KW-1185">Reference proteome</keyword>
<evidence type="ECO:0000313" key="2">
    <source>
        <dbReference type="EMBL" id="CRL05347.1"/>
    </source>
</evidence>
<evidence type="ECO:0000256" key="1">
    <source>
        <dbReference type="SAM" id="MobiDB-lite"/>
    </source>
</evidence>
<accession>A0A1J1IYI7</accession>
<dbReference type="AlphaFoldDB" id="A0A1J1IYI7"/>